<protein>
    <submittedName>
        <fullName evidence="1">Uncharacterized protein</fullName>
    </submittedName>
</protein>
<reference evidence="1 2" key="1">
    <citation type="journal article" date="2018" name="Nat. Ecol. Evol.">
        <title>Pezizomycetes genomes reveal the molecular basis of ectomycorrhizal truffle lifestyle.</title>
        <authorList>
            <person name="Murat C."/>
            <person name="Payen T."/>
            <person name="Noel B."/>
            <person name="Kuo A."/>
            <person name="Morin E."/>
            <person name="Chen J."/>
            <person name="Kohler A."/>
            <person name="Krizsan K."/>
            <person name="Balestrini R."/>
            <person name="Da Silva C."/>
            <person name="Montanini B."/>
            <person name="Hainaut M."/>
            <person name="Levati E."/>
            <person name="Barry K.W."/>
            <person name="Belfiori B."/>
            <person name="Cichocki N."/>
            <person name="Clum A."/>
            <person name="Dockter R.B."/>
            <person name="Fauchery L."/>
            <person name="Guy J."/>
            <person name="Iotti M."/>
            <person name="Le Tacon F."/>
            <person name="Lindquist E.A."/>
            <person name="Lipzen A."/>
            <person name="Malagnac F."/>
            <person name="Mello A."/>
            <person name="Molinier V."/>
            <person name="Miyauchi S."/>
            <person name="Poulain J."/>
            <person name="Riccioni C."/>
            <person name="Rubini A."/>
            <person name="Sitrit Y."/>
            <person name="Splivallo R."/>
            <person name="Traeger S."/>
            <person name="Wang M."/>
            <person name="Zifcakova L."/>
            <person name="Wipf D."/>
            <person name="Zambonelli A."/>
            <person name="Paolocci F."/>
            <person name="Nowrousian M."/>
            <person name="Ottonello S."/>
            <person name="Baldrian P."/>
            <person name="Spatafora J.W."/>
            <person name="Henrissat B."/>
            <person name="Nagy L.G."/>
            <person name="Aury J.M."/>
            <person name="Wincker P."/>
            <person name="Grigoriev I.V."/>
            <person name="Bonfante P."/>
            <person name="Martin F.M."/>
        </authorList>
    </citation>
    <scope>NUCLEOTIDE SEQUENCE [LARGE SCALE GENOMIC DNA]</scope>
    <source>
        <strain evidence="1 2">120613-1</strain>
    </source>
</reference>
<gene>
    <name evidence="1" type="ORF">L873DRAFT_1887929</name>
</gene>
<dbReference type="AlphaFoldDB" id="A0A3N4K6F6"/>
<proteinExistence type="predicted"/>
<accession>A0A3N4K6F6</accession>
<dbReference type="Proteomes" id="UP000276215">
    <property type="component" value="Unassembled WGS sequence"/>
</dbReference>
<dbReference type="OrthoDB" id="5430981at2759"/>
<name>A0A3N4K6F6_9PEZI</name>
<keyword evidence="2" id="KW-1185">Reference proteome</keyword>
<evidence type="ECO:0000313" key="2">
    <source>
        <dbReference type="Proteomes" id="UP000276215"/>
    </source>
</evidence>
<sequence>MVDYIKEPDLIHDSTGIESDGSTPMIPAKIKAVQGKEKTQSAKLKARQVAHQATIEDTLDYDEDDSAGPVQLVTFDSAEGIWAKSLGKKTSGPSSVLHFCMTAYADTGKCQFQIQKALINAGSLVNHMPLSALEDMGAHLKKTNSLVIWTTTSVMVQIDWYPDFNVMPRKYNLSYALLLGRDWLQAMRA</sequence>
<dbReference type="EMBL" id="ML120372">
    <property type="protein sequence ID" value="RPB01505.1"/>
    <property type="molecule type" value="Genomic_DNA"/>
</dbReference>
<organism evidence="1 2">
    <name type="scientific">Choiromyces venosus 120613-1</name>
    <dbReference type="NCBI Taxonomy" id="1336337"/>
    <lineage>
        <taxon>Eukaryota</taxon>
        <taxon>Fungi</taxon>
        <taxon>Dikarya</taxon>
        <taxon>Ascomycota</taxon>
        <taxon>Pezizomycotina</taxon>
        <taxon>Pezizomycetes</taxon>
        <taxon>Pezizales</taxon>
        <taxon>Tuberaceae</taxon>
        <taxon>Choiromyces</taxon>
    </lineage>
</organism>
<evidence type="ECO:0000313" key="1">
    <source>
        <dbReference type="EMBL" id="RPB01505.1"/>
    </source>
</evidence>